<gene>
    <name evidence="1" type="ORF">AGR13a_Cc320029</name>
</gene>
<sequence length="42" mass="4659">MVSEAVQNTGLAGEAIVKIDLCSFVFGWHMSCNRKNHLFTFG</sequence>
<name>A0ABP2BKC3_9HYPH</name>
<keyword evidence="2" id="KW-1185">Reference proteome</keyword>
<comment type="caution">
    <text evidence="1">The sequence shown here is derived from an EMBL/GenBank/DDBJ whole genome shotgun (WGS) entry which is preliminary data.</text>
</comment>
<organism evidence="1 2">
    <name type="scientific">Agrobacterium genomosp. 13 str. CFBP 6927</name>
    <dbReference type="NCBI Taxonomy" id="1183428"/>
    <lineage>
        <taxon>Bacteria</taxon>
        <taxon>Pseudomonadati</taxon>
        <taxon>Pseudomonadota</taxon>
        <taxon>Alphaproteobacteria</taxon>
        <taxon>Hyphomicrobiales</taxon>
        <taxon>Rhizobiaceae</taxon>
        <taxon>Rhizobium/Agrobacterium group</taxon>
        <taxon>Agrobacterium</taxon>
        <taxon>Agrobacterium tumefaciens complex</taxon>
    </lineage>
</organism>
<reference evidence="1 2" key="1">
    <citation type="submission" date="2016-01" db="EMBL/GenBank/DDBJ databases">
        <authorList>
            <person name="Regsiter A."/>
            <person name="william w."/>
        </authorList>
    </citation>
    <scope>NUCLEOTIDE SEQUENCE [LARGE SCALE GENOMIC DNA]</scope>
    <source>
        <strain evidence="1 2">CFBP 6927</strain>
    </source>
</reference>
<evidence type="ECO:0000313" key="2">
    <source>
        <dbReference type="Proteomes" id="UP000191812"/>
    </source>
</evidence>
<proteinExistence type="predicted"/>
<protein>
    <submittedName>
        <fullName evidence="1">Uncharacterized protein</fullName>
    </submittedName>
</protein>
<evidence type="ECO:0000313" key="1">
    <source>
        <dbReference type="EMBL" id="CUX35269.1"/>
    </source>
</evidence>
<dbReference type="Proteomes" id="UP000191812">
    <property type="component" value="Unassembled WGS sequence"/>
</dbReference>
<dbReference type="EMBL" id="FBWH01000026">
    <property type="protein sequence ID" value="CUX35269.1"/>
    <property type="molecule type" value="Genomic_DNA"/>
</dbReference>
<accession>A0ABP2BKC3</accession>